<comment type="caution">
    <text evidence="2">The sequence shown here is derived from an EMBL/GenBank/DDBJ whole genome shotgun (WGS) entry which is preliminary data.</text>
</comment>
<feature type="chain" id="PRO_5045062225" evidence="1">
    <location>
        <begin position="19"/>
        <end position="136"/>
    </location>
</feature>
<accession>A0ABV8H573</accession>
<feature type="signal peptide" evidence="1">
    <location>
        <begin position="1"/>
        <end position="18"/>
    </location>
</feature>
<dbReference type="Proteomes" id="UP001595793">
    <property type="component" value="Unassembled WGS sequence"/>
</dbReference>
<name>A0ABV8H573_9FLAO</name>
<dbReference type="SUPFAM" id="SSF74653">
    <property type="entry name" value="TolA/TonB C-terminal domain"/>
    <property type="match status" value="1"/>
</dbReference>
<protein>
    <submittedName>
        <fullName evidence="2">Energy transducer TonB</fullName>
    </submittedName>
</protein>
<evidence type="ECO:0000313" key="3">
    <source>
        <dbReference type="Proteomes" id="UP001595793"/>
    </source>
</evidence>
<gene>
    <name evidence="2" type="ORF">ACFOS1_07650</name>
</gene>
<dbReference type="RefSeq" id="WP_290234546.1">
    <property type="nucleotide sequence ID" value="NZ_JAUFPZ010000002.1"/>
</dbReference>
<keyword evidence="3" id="KW-1185">Reference proteome</keyword>
<evidence type="ECO:0000313" key="2">
    <source>
        <dbReference type="EMBL" id="MFC4027274.1"/>
    </source>
</evidence>
<dbReference type="EMBL" id="JBHSAS010000006">
    <property type="protein sequence ID" value="MFC4027274.1"/>
    <property type="molecule type" value="Genomic_DNA"/>
</dbReference>
<evidence type="ECO:0000256" key="1">
    <source>
        <dbReference type="SAM" id="SignalP"/>
    </source>
</evidence>
<keyword evidence="1" id="KW-0732">Signal</keyword>
<dbReference type="Gene3D" id="3.30.1150.10">
    <property type="match status" value="1"/>
</dbReference>
<reference evidence="3" key="1">
    <citation type="journal article" date="2019" name="Int. J. Syst. Evol. Microbiol.">
        <title>The Global Catalogue of Microorganisms (GCM) 10K type strain sequencing project: providing services to taxonomists for standard genome sequencing and annotation.</title>
        <authorList>
            <consortium name="The Broad Institute Genomics Platform"/>
            <consortium name="The Broad Institute Genome Sequencing Center for Infectious Disease"/>
            <person name="Wu L."/>
            <person name="Ma J."/>
        </authorList>
    </citation>
    <scope>NUCLEOTIDE SEQUENCE [LARGE SCALE GENOMIC DNA]</scope>
    <source>
        <strain evidence="3">CECT 9128</strain>
    </source>
</reference>
<sequence length="136" mass="15247">MKKILFIGCLLVSLMSYAQENVKTEGNTVTVTEVAPVWPGCENEENKDNCFNSKFLDHVKTTYKYPRKDSGDFIRGKATIKMHIDEDGVAKIDKIETEEPKIKSAVQIMLAELPKMTPGKKAGKPVSIKYTIPLQL</sequence>
<proteinExistence type="predicted"/>
<organism evidence="2 3">
    <name type="scientific">Zunongwangia endophytica</name>
    <dbReference type="NCBI Taxonomy" id="1808945"/>
    <lineage>
        <taxon>Bacteria</taxon>
        <taxon>Pseudomonadati</taxon>
        <taxon>Bacteroidota</taxon>
        <taxon>Flavobacteriia</taxon>
        <taxon>Flavobacteriales</taxon>
        <taxon>Flavobacteriaceae</taxon>
        <taxon>Zunongwangia</taxon>
    </lineage>
</organism>